<evidence type="ECO:0000313" key="3">
    <source>
        <dbReference type="EMBL" id="KPJ05483.1"/>
    </source>
</evidence>
<accession>A0A0N0PAB4</accession>
<dbReference type="AlphaFoldDB" id="A0A0N0PAB4"/>
<feature type="region of interest" description="Disordered" evidence="1">
    <location>
        <begin position="1"/>
        <end position="54"/>
    </location>
</feature>
<gene>
    <name evidence="3" type="ORF">RR46_00540</name>
    <name evidence="2" type="ORF">RR46_12668</name>
</gene>
<feature type="region of interest" description="Disordered" evidence="1">
    <location>
        <begin position="67"/>
        <end position="98"/>
    </location>
</feature>
<evidence type="ECO:0000313" key="2">
    <source>
        <dbReference type="EMBL" id="KPI96638.1"/>
    </source>
</evidence>
<organism evidence="3 4">
    <name type="scientific">Papilio xuthus</name>
    <name type="common">Asian swallowtail butterfly</name>
    <dbReference type="NCBI Taxonomy" id="66420"/>
    <lineage>
        <taxon>Eukaryota</taxon>
        <taxon>Metazoa</taxon>
        <taxon>Ecdysozoa</taxon>
        <taxon>Arthropoda</taxon>
        <taxon>Hexapoda</taxon>
        <taxon>Insecta</taxon>
        <taxon>Pterygota</taxon>
        <taxon>Neoptera</taxon>
        <taxon>Endopterygota</taxon>
        <taxon>Lepidoptera</taxon>
        <taxon>Glossata</taxon>
        <taxon>Ditrysia</taxon>
        <taxon>Papilionoidea</taxon>
        <taxon>Papilionidae</taxon>
        <taxon>Papilioninae</taxon>
        <taxon>Papilio</taxon>
    </lineage>
</organism>
<proteinExistence type="predicted"/>
<dbReference type="Proteomes" id="UP000053268">
    <property type="component" value="Unassembled WGS sequence"/>
</dbReference>
<feature type="compositionally biased region" description="Basic and acidic residues" evidence="1">
    <location>
        <begin position="67"/>
        <end position="80"/>
    </location>
</feature>
<keyword evidence="4" id="KW-1185">Reference proteome</keyword>
<name>A0A0N0PAB4_PAPXU</name>
<feature type="compositionally biased region" description="Basic residues" evidence="1">
    <location>
        <begin position="87"/>
        <end position="96"/>
    </location>
</feature>
<feature type="compositionally biased region" description="Basic and acidic residues" evidence="1">
    <location>
        <begin position="1"/>
        <end position="11"/>
    </location>
</feature>
<evidence type="ECO:0000313" key="4">
    <source>
        <dbReference type="Proteomes" id="UP000053268"/>
    </source>
</evidence>
<reference evidence="3 4" key="1">
    <citation type="journal article" date="2015" name="Nat. Commun.">
        <title>Outbred genome sequencing and CRISPR/Cas9 gene editing in butterflies.</title>
        <authorList>
            <person name="Li X."/>
            <person name="Fan D."/>
            <person name="Zhang W."/>
            <person name="Liu G."/>
            <person name="Zhang L."/>
            <person name="Zhao L."/>
            <person name="Fang X."/>
            <person name="Chen L."/>
            <person name="Dong Y."/>
            <person name="Chen Y."/>
            <person name="Ding Y."/>
            <person name="Zhao R."/>
            <person name="Feng M."/>
            <person name="Zhu Y."/>
            <person name="Feng Y."/>
            <person name="Jiang X."/>
            <person name="Zhu D."/>
            <person name="Xiang H."/>
            <person name="Feng X."/>
            <person name="Li S."/>
            <person name="Wang J."/>
            <person name="Zhang G."/>
            <person name="Kronforst M.R."/>
            <person name="Wang W."/>
        </authorList>
    </citation>
    <scope>NUCLEOTIDE SEQUENCE [LARGE SCALE GENOMIC DNA]</scope>
    <source>
        <strain evidence="3">Ya'a_city_454_Px</strain>
        <tissue evidence="3">Whole body</tissue>
    </source>
</reference>
<protein>
    <submittedName>
        <fullName evidence="3">Uncharacterized protein</fullName>
    </submittedName>
</protein>
<dbReference type="EMBL" id="KQ458706">
    <property type="protein sequence ID" value="KPJ05483.1"/>
    <property type="molecule type" value="Genomic_DNA"/>
</dbReference>
<evidence type="ECO:0000256" key="1">
    <source>
        <dbReference type="SAM" id="MobiDB-lite"/>
    </source>
</evidence>
<sequence>MHGAAEDEKRQRSPPPSTKGKGKKLVCSGACLRGPSGAQAPVARPPPPRAQSHVTVKLKLTFQFDSRLRPPTDLRGHKQNDTTTNISRHRDRHGIKKSSVTRFKNNSINIYTISRGRVDRA</sequence>
<dbReference type="EMBL" id="KQ459593">
    <property type="protein sequence ID" value="KPI96638.1"/>
    <property type="molecule type" value="Genomic_DNA"/>
</dbReference>